<protein>
    <recommendedName>
        <fullName evidence="4">39S ribosomal protein L33, mitochondrial</fullName>
    </recommendedName>
</protein>
<dbReference type="InterPro" id="IPR038584">
    <property type="entry name" value="Ribosomal_bL33_sf"/>
</dbReference>
<evidence type="ECO:0000256" key="3">
    <source>
        <dbReference type="ARBA" id="ARBA00023274"/>
    </source>
</evidence>
<dbReference type="GO" id="GO:1990904">
    <property type="term" value="C:ribonucleoprotein complex"/>
    <property type="evidence" value="ECO:0007669"/>
    <property type="project" value="UniProtKB-KW"/>
</dbReference>
<evidence type="ECO:0000313" key="6">
    <source>
        <dbReference type="Proteomes" id="UP000663879"/>
    </source>
</evidence>
<dbReference type="GO" id="GO:0003735">
    <property type="term" value="F:structural constituent of ribosome"/>
    <property type="evidence" value="ECO:0007669"/>
    <property type="project" value="InterPro"/>
</dbReference>
<comment type="caution">
    <text evidence="5">The sequence shown here is derived from an EMBL/GenBank/DDBJ whole genome shotgun (WGS) entry which is preliminary data.</text>
</comment>
<dbReference type="Gene3D" id="2.20.28.120">
    <property type="entry name" value="Ribosomal protein L33"/>
    <property type="match status" value="1"/>
</dbReference>
<reference evidence="5" key="1">
    <citation type="submission" date="2021-02" db="EMBL/GenBank/DDBJ databases">
        <authorList>
            <person name="Nowell W R."/>
        </authorList>
    </citation>
    <scope>NUCLEOTIDE SEQUENCE</scope>
    <source>
        <strain evidence="5">Ploen Becks lab</strain>
    </source>
</reference>
<dbReference type="SUPFAM" id="SSF57829">
    <property type="entry name" value="Zn-binding ribosomal proteins"/>
    <property type="match status" value="1"/>
</dbReference>
<sequence>MQLSLVNFAKKGRTLLVMVKSTASNHTMLMLRDKAVEKYEFIRFDPLIERHVIYKETKKLRTIDKSSGGDE</sequence>
<dbReference type="GO" id="GO:0005840">
    <property type="term" value="C:ribosome"/>
    <property type="evidence" value="ECO:0007669"/>
    <property type="project" value="UniProtKB-KW"/>
</dbReference>
<accession>A0A814JKN3</accession>
<organism evidence="5 6">
    <name type="scientific">Brachionus calyciflorus</name>
    <dbReference type="NCBI Taxonomy" id="104777"/>
    <lineage>
        <taxon>Eukaryota</taxon>
        <taxon>Metazoa</taxon>
        <taxon>Spiralia</taxon>
        <taxon>Gnathifera</taxon>
        <taxon>Rotifera</taxon>
        <taxon>Eurotatoria</taxon>
        <taxon>Monogononta</taxon>
        <taxon>Pseudotrocha</taxon>
        <taxon>Ploima</taxon>
        <taxon>Brachionidae</taxon>
        <taxon>Brachionus</taxon>
    </lineage>
</organism>
<dbReference type="EMBL" id="CAJNOC010004912">
    <property type="protein sequence ID" value="CAF1037128.1"/>
    <property type="molecule type" value="Genomic_DNA"/>
</dbReference>
<evidence type="ECO:0000256" key="2">
    <source>
        <dbReference type="ARBA" id="ARBA00022980"/>
    </source>
</evidence>
<dbReference type="Proteomes" id="UP000663879">
    <property type="component" value="Unassembled WGS sequence"/>
</dbReference>
<comment type="similarity">
    <text evidence="1">Belongs to the bacterial ribosomal protein bL33 family.</text>
</comment>
<gene>
    <name evidence="5" type="ORF">OXX778_LOCUS18169</name>
</gene>
<dbReference type="GO" id="GO:0005737">
    <property type="term" value="C:cytoplasm"/>
    <property type="evidence" value="ECO:0007669"/>
    <property type="project" value="UniProtKB-ARBA"/>
</dbReference>
<proteinExistence type="inferred from homology"/>
<dbReference type="GO" id="GO:0006412">
    <property type="term" value="P:translation"/>
    <property type="evidence" value="ECO:0007669"/>
    <property type="project" value="InterPro"/>
</dbReference>
<evidence type="ECO:0000313" key="5">
    <source>
        <dbReference type="EMBL" id="CAF1037128.1"/>
    </source>
</evidence>
<dbReference type="InterPro" id="IPR011332">
    <property type="entry name" value="Ribosomal_zn-bd"/>
</dbReference>
<dbReference type="InterPro" id="IPR001705">
    <property type="entry name" value="Ribosomal_bL33"/>
</dbReference>
<keyword evidence="3" id="KW-0687">Ribonucleoprotein</keyword>
<keyword evidence="2" id="KW-0689">Ribosomal protein</keyword>
<evidence type="ECO:0000256" key="4">
    <source>
        <dbReference type="ARBA" id="ARBA00035436"/>
    </source>
</evidence>
<keyword evidence="6" id="KW-1185">Reference proteome</keyword>
<dbReference type="OrthoDB" id="275534at2759"/>
<dbReference type="NCBIfam" id="TIGR01023">
    <property type="entry name" value="rpmG_bact"/>
    <property type="match status" value="1"/>
</dbReference>
<dbReference type="AlphaFoldDB" id="A0A814JKN3"/>
<name>A0A814JKN3_9BILA</name>
<evidence type="ECO:0000256" key="1">
    <source>
        <dbReference type="ARBA" id="ARBA00007596"/>
    </source>
</evidence>